<dbReference type="GO" id="GO:0019005">
    <property type="term" value="C:SCF ubiquitin ligase complex"/>
    <property type="evidence" value="ECO:0007669"/>
    <property type="project" value="InterPro"/>
</dbReference>
<dbReference type="PROSITE" id="PS50294">
    <property type="entry name" value="WD_REPEATS_REGION"/>
    <property type="match status" value="2"/>
</dbReference>
<dbReference type="InterPro" id="IPR001680">
    <property type="entry name" value="WD40_rpt"/>
</dbReference>
<feature type="compositionally biased region" description="Polar residues" evidence="2">
    <location>
        <begin position="319"/>
        <end position="335"/>
    </location>
</feature>
<dbReference type="InterPro" id="IPR036047">
    <property type="entry name" value="F-box-like_dom_sf"/>
</dbReference>
<dbReference type="GO" id="GO:0016567">
    <property type="term" value="P:protein ubiquitination"/>
    <property type="evidence" value="ECO:0007669"/>
    <property type="project" value="InterPro"/>
</dbReference>
<dbReference type="PANTHER" id="PTHR20995">
    <property type="entry name" value="F-BOX/WD REPEAT-CONTAINING PROTEIN 5"/>
    <property type="match status" value="1"/>
</dbReference>
<dbReference type="OrthoDB" id="192402at2759"/>
<dbReference type="EMBL" id="GDIQ01086793">
    <property type="protein sequence ID" value="JAN07944.1"/>
    <property type="molecule type" value="Transcribed_RNA"/>
</dbReference>
<proteinExistence type="predicted"/>
<evidence type="ECO:0000256" key="1">
    <source>
        <dbReference type="PROSITE-ProRule" id="PRU00221"/>
    </source>
</evidence>
<dbReference type="Gene3D" id="2.130.10.10">
    <property type="entry name" value="YVTN repeat-like/Quinoprotein amine dehydrogenase"/>
    <property type="match status" value="2"/>
</dbReference>
<dbReference type="InterPro" id="IPR036322">
    <property type="entry name" value="WD40_repeat_dom_sf"/>
</dbReference>
<name>A0A0P6G366_9CRUS</name>
<dbReference type="SMART" id="SM00256">
    <property type="entry name" value="FBOX"/>
    <property type="match status" value="1"/>
</dbReference>
<dbReference type="InterPro" id="IPR001810">
    <property type="entry name" value="F-box_dom"/>
</dbReference>
<reference evidence="4" key="1">
    <citation type="submission" date="2015-10" db="EMBL/GenBank/DDBJ databases">
        <title>EvidentialGene: Evidence-directed Construction of Complete mRNA Transcriptomes without Genomes.</title>
        <authorList>
            <person name="Gilbert D.G."/>
        </authorList>
    </citation>
    <scope>NUCLEOTIDE SEQUENCE</scope>
</reference>
<dbReference type="SUPFAM" id="SSF81383">
    <property type="entry name" value="F-box domain"/>
    <property type="match status" value="1"/>
</dbReference>
<dbReference type="SUPFAM" id="SSF50978">
    <property type="entry name" value="WD40 repeat-like"/>
    <property type="match status" value="1"/>
</dbReference>
<evidence type="ECO:0000313" key="4">
    <source>
        <dbReference type="EMBL" id="JAN55569.1"/>
    </source>
</evidence>
<evidence type="ECO:0000259" key="3">
    <source>
        <dbReference type="PROSITE" id="PS50181"/>
    </source>
</evidence>
<dbReference type="InterPro" id="IPR015943">
    <property type="entry name" value="WD40/YVTN_repeat-like_dom_sf"/>
</dbReference>
<feature type="compositionally biased region" description="Acidic residues" evidence="2">
    <location>
        <begin position="393"/>
        <end position="402"/>
    </location>
</feature>
<dbReference type="Pfam" id="PF00400">
    <property type="entry name" value="WD40"/>
    <property type="match status" value="2"/>
</dbReference>
<dbReference type="InterPro" id="IPR042508">
    <property type="entry name" value="FBXW5"/>
</dbReference>
<feature type="domain" description="F-box" evidence="3">
    <location>
        <begin position="4"/>
        <end position="50"/>
    </location>
</feature>
<dbReference type="GO" id="GO:0080008">
    <property type="term" value="C:Cul4-RING E3 ubiquitin ligase complex"/>
    <property type="evidence" value="ECO:0007669"/>
    <property type="project" value="InterPro"/>
</dbReference>
<dbReference type="PROSITE" id="PS50181">
    <property type="entry name" value="FBOX"/>
    <property type="match status" value="1"/>
</dbReference>
<keyword evidence="1" id="KW-0853">WD repeat</keyword>
<evidence type="ECO:0000256" key="2">
    <source>
        <dbReference type="SAM" id="MobiDB-lite"/>
    </source>
</evidence>
<feature type="repeat" description="WD" evidence="1">
    <location>
        <begin position="89"/>
        <end position="121"/>
    </location>
</feature>
<dbReference type="AlphaFoldDB" id="A0A0P6G366"/>
<feature type="compositionally biased region" description="Basic and acidic residues" evidence="2">
    <location>
        <begin position="350"/>
        <end position="360"/>
    </location>
</feature>
<dbReference type="PANTHER" id="PTHR20995:SF17">
    <property type="entry name" value="F-BOX_WD REPEAT-CONTAINING PROTEIN 5"/>
    <property type="match status" value="1"/>
</dbReference>
<feature type="compositionally biased region" description="Low complexity" evidence="2">
    <location>
        <begin position="266"/>
        <end position="283"/>
    </location>
</feature>
<dbReference type="Pfam" id="PF12937">
    <property type="entry name" value="F-box-like"/>
    <property type="match status" value="1"/>
</dbReference>
<protein>
    <submittedName>
        <fullName evidence="4">F-box/WD repeat-containing protein</fullName>
    </submittedName>
</protein>
<dbReference type="PROSITE" id="PS50082">
    <property type="entry name" value="WD_REPEATS_2"/>
    <property type="match status" value="2"/>
</dbReference>
<dbReference type="EMBL" id="GDIQ01039168">
    <property type="protein sequence ID" value="JAN55569.1"/>
    <property type="molecule type" value="Transcribed_RNA"/>
</dbReference>
<dbReference type="Gene3D" id="1.20.1280.50">
    <property type="match status" value="1"/>
</dbReference>
<feature type="region of interest" description="Disordered" evidence="2">
    <location>
        <begin position="261"/>
        <end position="402"/>
    </location>
</feature>
<dbReference type="SMART" id="SM00320">
    <property type="entry name" value="WD40"/>
    <property type="match status" value="3"/>
</dbReference>
<accession>A0A0P6G366</accession>
<sequence length="659" mass="75454">MNSKNSPSHLPDHVLLQIFRYLKAEDILNLSSVSQTWYRVSKDELLWKSLVKRDWNVNPTIGIAPGQTSWFSEYLRLWQHTPILETEVLKGHTHQVLHVSFSHNGKYFATCSKDGYVMLWDAGYPARIKHYYDMKVYSWKNTQFSQFNESDTLLLVSGVHFGNHSNTGEIAVFNLEEDFVIQCRMSNKPYDFFGTWYNDNYLLSGDLRWLAHLVSTSVVWLNRASQESDSEFTSIMNRMFKFYNRSASSIRSITVANCRSLPQRQPTSSSPTPSNTSDDCSSNKSCHETGNPISHPDLPTADTKTTDRSSRKEEDVFFHNSTEGTLWPTNSSEFQSWRRDSPNITAARMGNRDYETKEESKSDDDEVEKESTRSDSPLACSGAEASSQRAESEATDDDSEEVLDPREKFLIFTMGSRTYTPHQIGLKRISPFTFCNRIDIGPSLAERVAIQRQERQALEESLALGIPPPEPVWQDFEAVADRFDPIDHVIDLNGHIIGMSLSPDHRYLYVNVRPWPQGCIIENPLQPPPIAQEIDIHVIDLVTLKQVGSLLRAHRSFTPNDECFFIFLDVSNNYVASGAEDKYAYIWDRHYGVVLAKFPHQDVVNAVSFNPRDPEILITASDDYTLKIWRSRHRARQLNLPLVDLPVGMEFRQRSSLLN</sequence>
<feature type="compositionally biased region" description="Basic and acidic residues" evidence="2">
    <location>
        <begin position="304"/>
        <end position="317"/>
    </location>
</feature>
<organism evidence="4">
    <name type="scientific">Daphnia magna</name>
    <dbReference type="NCBI Taxonomy" id="35525"/>
    <lineage>
        <taxon>Eukaryota</taxon>
        <taxon>Metazoa</taxon>
        <taxon>Ecdysozoa</taxon>
        <taxon>Arthropoda</taxon>
        <taxon>Crustacea</taxon>
        <taxon>Branchiopoda</taxon>
        <taxon>Diplostraca</taxon>
        <taxon>Cladocera</taxon>
        <taxon>Anomopoda</taxon>
        <taxon>Daphniidae</taxon>
        <taxon>Daphnia</taxon>
    </lineage>
</organism>
<feature type="repeat" description="WD" evidence="1">
    <location>
        <begin position="597"/>
        <end position="629"/>
    </location>
</feature>